<evidence type="ECO:0000256" key="2">
    <source>
        <dbReference type="ARBA" id="ARBA00012925"/>
    </source>
</evidence>
<sequence length="244" mass="26714">MTTTIEKRTITISLDPQDVPFEAYPTNGKEAWERLRIGNERFAQGDLVGFLGNLAAEMNPEARMSLTASQNPYAVVVTCADSRVAPELIFDEGMGFLFVIRVAGNVMDKTALGSIDYAVAHLKPCLLLIMGHQSCGAVKAALDCHGSESAQDNIGSIVAKVLPSVDRAKRCCTHDTDPAQENVFASAREIVEGSRVVEDHLLDGSLTIMTAEYYLDSGLVVEVKGQPPPPEHRHHHLREHLQFY</sequence>
<dbReference type="Proteomes" id="UP000011083">
    <property type="component" value="Unassembled WGS sequence"/>
</dbReference>
<dbReference type="InterPro" id="IPR036874">
    <property type="entry name" value="Carbonic_anhydrase_sf"/>
</dbReference>
<dbReference type="GO" id="GO:0015976">
    <property type="term" value="P:carbon utilization"/>
    <property type="evidence" value="ECO:0007669"/>
    <property type="project" value="InterPro"/>
</dbReference>
<feature type="binding site" evidence="6">
    <location>
        <position position="135"/>
    </location>
    <ligand>
        <name>Zn(2+)</name>
        <dbReference type="ChEBI" id="CHEBI:29105"/>
    </ligand>
</feature>
<dbReference type="SMR" id="L8GLS7"/>
<dbReference type="PANTHER" id="PTHR11002">
    <property type="entry name" value="CARBONIC ANHYDRASE"/>
    <property type="match status" value="1"/>
</dbReference>
<feature type="binding site" evidence="6">
    <location>
        <position position="79"/>
    </location>
    <ligand>
        <name>Zn(2+)</name>
        <dbReference type="ChEBI" id="CHEBI:29105"/>
    </ligand>
</feature>
<evidence type="ECO:0000256" key="3">
    <source>
        <dbReference type="ARBA" id="ARBA00022833"/>
    </source>
</evidence>
<keyword evidence="9" id="KW-1185">Reference proteome</keyword>
<comment type="cofactor">
    <cofactor evidence="6">
        <name>Zn(2+)</name>
        <dbReference type="ChEBI" id="CHEBI:29105"/>
    </cofactor>
    <text evidence="6">Binds 1 zinc ion per subunit.</text>
</comment>
<keyword evidence="3 6" id="KW-0862">Zinc</keyword>
<evidence type="ECO:0000256" key="6">
    <source>
        <dbReference type="PIRSR" id="PIRSR601765-1"/>
    </source>
</evidence>
<reference evidence="8 9" key="1">
    <citation type="journal article" date="2013" name="Genome Biol.">
        <title>Genome of Acanthamoeba castellanii highlights extensive lateral gene transfer and early evolution of tyrosine kinase signaling.</title>
        <authorList>
            <person name="Clarke M."/>
            <person name="Lohan A.J."/>
            <person name="Liu B."/>
            <person name="Lagkouvardos I."/>
            <person name="Roy S."/>
            <person name="Zafar N."/>
            <person name="Bertelli C."/>
            <person name="Schilde C."/>
            <person name="Kianianmomeni A."/>
            <person name="Burglin T.R."/>
            <person name="Frech C."/>
            <person name="Turcotte B."/>
            <person name="Kopec K.O."/>
            <person name="Synnott J.M."/>
            <person name="Choo C."/>
            <person name="Paponov I."/>
            <person name="Finkler A."/>
            <person name="Soon Heng Tan C."/>
            <person name="Hutchins A.P."/>
            <person name="Weinmeier T."/>
            <person name="Rattei T."/>
            <person name="Chu J.S."/>
            <person name="Gimenez G."/>
            <person name="Irimia M."/>
            <person name="Rigden D.J."/>
            <person name="Fitzpatrick D.A."/>
            <person name="Lorenzo-Morales J."/>
            <person name="Bateman A."/>
            <person name="Chiu C.H."/>
            <person name="Tang P."/>
            <person name="Hegemann P."/>
            <person name="Fromm H."/>
            <person name="Raoult D."/>
            <person name="Greub G."/>
            <person name="Miranda-Saavedra D."/>
            <person name="Chen N."/>
            <person name="Nash P."/>
            <person name="Ginger M.L."/>
            <person name="Horn M."/>
            <person name="Schaap P."/>
            <person name="Caler L."/>
            <person name="Loftus B."/>
        </authorList>
    </citation>
    <scope>NUCLEOTIDE SEQUENCE [LARGE SCALE GENOMIC DNA]</scope>
    <source>
        <strain evidence="8 9">Neff</strain>
    </source>
</reference>
<protein>
    <recommendedName>
        <fullName evidence="2 7">Carbonic anhydrase</fullName>
        <ecNumber evidence="2 7">4.2.1.1</ecNumber>
    </recommendedName>
    <alternativeName>
        <fullName evidence="7">Carbonate dehydratase</fullName>
    </alternativeName>
</protein>
<gene>
    <name evidence="8" type="ORF">ACA1_365670</name>
</gene>
<evidence type="ECO:0000256" key="5">
    <source>
        <dbReference type="ARBA" id="ARBA00048348"/>
    </source>
</evidence>
<dbReference type="Pfam" id="PF00484">
    <property type="entry name" value="Pro_CA"/>
    <property type="match status" value="1"/>
</dbReference>
<dbReference type="InterPro" id="IPR001765">
    <property type="entry name" value="Carbonic_anhydrase"/>
</dbReference>
<dbReference type="SMART" id="SM00947">
    <property type="entry name" value="Pro_CA"/>
    <property type="match status" value="1"/>
</dbReference>
<evidence type="ECO:0000256" key="1">
    <source>
        <dbReference type="ARBA" id="ARBA00006217"/>
    </source>
</evidence>
<comment type="similarity">
    <text evidence="1 7">Belongs to the beta-class carbonic anhydrase family.</text>
</comment>
<comment type="function">
    <text evidence="7">Reversible hydration of carbon dioxide.</text>
</comment>
<name>L8GLS7_ACACF</name>
<dbReference type="InterPro" id="IPR015892">
    <property type="entry name" value="Carbonic_anhydrase_CS"/>
</dbReference>
<dbReference type="STRING" id="1257118.L8GLS7"/>
<dbReference type="GO" id="GO:0008270">
    <property type="term" value="F:zinc ion binding"/>
    <property type="evidence" value="ECO:0007669"/>
    <property type="project" value="UniProtKB-UniRule"/>
</dbReference>
<feature type="binding site" evidence="6">
    <location>
        <position position="81"/>
    </location>
    <ligand>
        <name>Zn(2+)</name>
        <dbReference type="ChEBI" id="CHEBI:29105"/>
    </ligand>
</feature>
<feature type="binding site" evidence="6">
    <location>
        <position position="132"/>
    </location>
    <ligand>
        <name>Zn(2+)</name>
        <dbReference type="ChEBI" id="CHEBI:29105"/>
    </ligand>
</feature>
<dbReference type="AlphaFoldDB" id="L8GLS7"/>
<keyword evidence="4 7" id="KW-0456">Lyase</keyword>
<dbReference type="RefSeq" id="XP_004335990.1">
    <property type="nucleotide sequence ID" value="XM_004335942.1"/>
</dbReference>
<comment type="catalytic activity">
    <reaction evidence="5 7">
        <text>hydrogencarbonate + H(+) = CO2 + H2O</text>
        <dbReference type="Rhea" id="RHEA:10748"/>
        <dbReference type="ChEBI" id="CHEBI:15377"/>
        <dbReference type="ChEBI" id="CHEBI:15378"/>
        <dbReference type="ChEBI" id="CHEBI:16526"/>
        <dbReference type="ChEBI" id="CHEBI:17544"/>
        <dbReference type="EC" id="4.2.1.1"/>
    </reaction>
</comment>
<dbReference type="KEGG" id="acan:ACA1_365670"/>
<proteinExistence type="inferred from homology"/>
<dbReference type="GeneID" id="14914493"/>
<accession>L8GLS7</accession>
<keyword evidence="6" id="KW-0479">Metal-binding</keyword>
<dbReference type="EC" id="4.2.1.1" evidence="2 7"/>
<dbReference type="GO" id="GO:0004089">
    <property type="term" value="F:carbonate dehydratase activity"/>
    <property type="evidence" value="ECO:0007669"/>
    <property type="project" value="UniProtKB-UniRule"/>
</dbReference>
<dbReference type="EMBL" id="KB008073">
    <property type="protein sequence ID" value="ELR13977.1"/>
    <property type="molecule type" value="Genomic_DNA"/>
</dbReference>
<dbReference type="OrthoDB" id="25549at2759"/>
<evidence type="ECO:0000256" key="7">
    <source>
        <dbReference type="RuleBase" id="RU003956"/>
    </source>
</evidence>
<dbReference type="PROSITE" id="PS00704">
    <property type="entry name" value="PROK_CO2_ANHYDRASE_1"/>
    <property type="match status" value="1"/>
</dbReference>
<dbReference type="VEuPathDB" id="AmoebaDB:ACA1_365670"/>
<evidence type="ECO:0000313" key="8">
    <source>
        <dbReference type="EMBL" id="ELR13977.1"/>
    </source>
</evidence>
<dbReference type="Gene3D" id="3.40.1050.10">
    <property type="entry name" value="Carbonic anhydrase"/>
    <property type="match status" value="1"/>
</dbReference>
<dbReference type="PANTHER" id="PTHR11002:SF79">
    <property type="entry name" value="CARBONIC ANHYDRASE 2"/>
    <property type="match status" value="1"/>
</dbReference>
<evidence type="ECO:0000313" key="9">
    <source>
        <dbReference type="Proteomes" id="UP000011083"/>
    </source>
</evidence>
<organism evidence="8 9">
    <name type="scientific">Acanthamoeba castellanii (strain ATCC 30010 / Neff)</name>
    <dbReference type="NCBI Taxonomy" id="1257118"/>
    <lineage>
        <taxon>Eukaryota</taxon>
        <taxon>Amoebozoa</taxon>
        <taxon>Discosea</taxon>
        <taxon>Longamoebia</taxon>
        <taxon>Centramoebida</taxon>
        <taxon>Acanthamoebidae</taxon>
        <taxon>Acanthamoeba</taxon>
    </lineage>
</organism>
<dbReference type="SUPFAM" id="SSF53056">
    <property type="entry name" value="beta-carbonic anhydrase, cab"/>
    <property type="match status" value="1"/>
</dbReference>
<evidence type="ECO:0000256" key="4">
    <source>
        <dbReference type="ARBA" id="ARBA00023239"/>
    </source>
</evidence>